<evidence type="ECO:0000259" key="1">
    <source>
        <dbReference type="Pfam" id="PF00578"/>
    </source>
</evidence>
<keyword evidence="3" id="KW-1185">Reference proteome</keyword>
<dbReference type="Gene3D" id="3.40.30.10">
    <property type="entry name" value="Glutaredoxin"/>
    <property type="match status" value="1"/>
</dbReference>
<evidence type="ECO:0000313" key="2">
    <source>
        <dbReference type="EMBL" id="RSK36011.1"/>
    </source>
</evidence>
<dbReference type="AlphaFoldDB" id="A0A428JR18"/>
<dbReference type="SUPFAM" id="SSF52833">
    <property type="entry name" value="Thioredoxin-like"/>
    <property type="match status" value="1"/>
</dbReference>
<proteinExistence type="predicted"/>
<dbReference type="OrthoDB" id="669323at2"/>
<evidence type="ECO:0000313" key="3">
    <source>
        <dbReference type="Proteomes" id="UP000280066"/>
    </source>
</evidence>
<dbReference type="Proteomes" id="UP000280066">
    <property type="component" value="Unassembled WGS sequence"/>
</dbReference>
<organism evidence="2 3">
    <name type="scientific">Hymenobacter metallilatus</name>
    <dbReference type="NCBI Taxonomy" id="2493666"/>
    <lineage>
        <taxon>Bacteria</taxon>
        <taxon>Pseudomonadati</taxon>
        <taxon>Bacteroidota</taxon>
        <taxon>Cytophagia</taxon>
        <taxon>Cytophagales</taxon>
        <taxon>Hymenobacteraceae</taxon>
        <taxon>Hymenobacter</taxon>
    </lineage>
</organism>
<name>A0A428JR18_9BACT</name>
<dbReference type="GO" id="GO:0016209">
    <property type="term" value="F:antioxidant activity"/>
    <property type="evidence" value="ECO:0007669"/>
    <property type="project" value="InterPro"/>
</dbReference>
<dbReference type="InterPro" id="IPR036249">
    <property type="entry name" value="Thioredoxin-like_sf"/>
</dbReference>
<dbReference type="PANTHER" id="PTHR43640">
    <property type="entry name" value="OS07G0260300 PROTEIN"/>
    <property type="match status" value="1"/>
</dbReference>
<dbReference type="InterPro" id="IPR000866">
    <property type="entry name" value="AhpC/TSA"/>
</dbReference>
<dbReference type="GO" id="GO:0016491">
    <property type="term" value="F:oxidoreductase activity"/>
    <property type="evidence" value="ECO:0007669"/>
    <property type="project" value="InterPro"/>
</dbReference>
<dbReference type="EMBL" id="RWIS01000002">
    <property type="protein sequence ID" value="RSK36011.1"/>
    <property type="molecule type" value="Genomic_DNA"/>
</dbReference>
<dbReference type="InterPro" id="IPR047262">
    <property type="entry name" value="PRX-like1"/>
</dbReference>
<comment type="caution">
    <text evidence="2">The sequence shown here is derived from an EMBL/GenBank/DDBJ whole genome shotgun (WGS) entry which is preliminary data.</text>
</comment>
<protein>
    <submittedName>
        <fullName evidence="2">Redoxin domain-containing protein</fullName>
    </submittedName>
</protein>
<feature type="domain" description="Alkyl hydroperoxide reductase subunit C/ Thiol specific antioxidant" evidence="1">
    <location>
        <begin position="61"/>
        <end position="151"/>
    </location>
</feature>
<dbReference type="PANTHER" id="PTHR43640:SF1">
    <property type="entry name" value="THIOREDOXIN-DEPENDENT PEROXIREDOXIN"/>
    <property type="match status" value="1"/>
</dbReference>
<dbReference type="Pfam" id="PF00578">
    <property type="entry name" value="AhpC-TSA"/>
    <property type="match status" value="1"/>
</dbReference>
<sequence length="201" mass="22152">MPRTGRCIRTGSFITFHSFLSRCMAARYSRLFCMWWLVLAGLLPGGFTRAAPPKAATTATVYVFLSDTCPICQAATLTLRQLHATYAARGVQFVGVFPGTHVRPADIVLFQQQYALPFPLRPDEGQLLTRRFQARTTPEVVVAGPEGQVLYQGRIDDGYAALGQRRTVVQHQELRDALAALTAGRRVAVARTEAVGCLINR</sequence>
<gene>
    <name evidence="2" type="ORF">EI290_03715</name>
</gene>
<reference evidence="2 3" key="1">
    <citation type="submission" date="2018-12" db="EMBL/GenBank/DDBJ databases">
        <authorList>
            <person name="Feng G."/>
            <person name="Zhu H."/>
        </authorList>
    </citation>
    <scope>NUCLEOTIDE SEQUENCE [LARGE SCALE GENOMIC DNA]</scope>
    <source>
        <strain evidence="2 3">9PBR-2</strain>
    </source>
</reference>
<accession>A0A428JR18</accession>